<dbReference type="PANTHER" id="PTHR18896:SF76">
    <property type="entry name" value="PHOSPHOLIPASE"/>
    <property type="match status" value="1"/>
</dbReference>
<dbReference type="PIRSF" id="PIRSF009376">
    <property type="entry name" value="Phospholipase_D_euk"/>
    <property type="match status" value="1"/>
</dbReference>
<dbReference type="Pfam" id="PF00614">
    <property type="entry name" value="PLDc"/>
    <property type="match status" value="1"/>
</dbReference>
<evidence type="ECO:0000256" key="8">
    <source>
        <dbReference type="SAM" id="Phobius"/>
    </source>
</evidence>
<evidence type="ECO:0000256" key="1">
    <source>
        <dbReference type="ARBA" id="ARBA00000798"/>
    </source>
</evidence>
<dbReference type="AlphaFoldDB" id="W4GB31"/>
<dbReference type="GO" id="GO:0006654">
    <property type="term" value="P:phosphatidic acid biosynthetic process"/>
    <property type="evidence" value="ECO:0007669"/>
    <property type="project" value="InterPro"/>
</dbReference>
<dbReference type="InterPro" id="IPR015679">
    <property type="entry name" value="PLipase_D_fam"/>
</dbReference>
<dbReference type="SMART" id="SM00155">
    <property type="entry name" value="PLDc"/>
    <property type="match status" value="2"/>
</dbReference>
<dbReference type="Pfam" id="PF13091">
    <property type="entry name" value="PLDc_2"/>
    <property type="match status" value="1"/>
</dbReference>
<keyword evidence="8" id="KW-0812">Transmembrane</keyword>
<evidence type="ECO:0000256" key="2">
    <source>
        <dbReference type="ARBA" id="ARBA00022737"/>
    </source>
</evidence>
<dbReference type="RefSeq" id="XP_009834397.1">
    <property type="nucleotide sequence ID" value="XM_009836095.1"/>
</dbReference>
<reference evidence="10" key="1">
    <citation type="submission" date="2013-12" db="EMBL/GenBank/DDBJ databases">
        <title>The Genome Sequence of Aphanomyces astaci APO3.</title>
        <authorList>
            <consortium name="The Broad Institute Genomics Platform"/>
            <person name="Russ C."/>
            <person name="Tyler B."/>
            <person name="van West P."/>
            <person name="Dieguez-Uribeondo J."/>
            <person name="Young S.K."/>
            <person name="Zeng Q."/>
            <person name="Gargeya S."/>
            <person name="Fitzgerald M."/>
            <person name="Abouelleil A."/>
            <person name="Alvarado L."/>
            <person name="Chapman S.B."/>
            <person name="Gainer-Dewar J."/>
            <person name="Goldberg J."/>
            <person name="Griggs A."/>
            <person name="Gujja S."/>
            <person name="Hansen M."/>
            <person name="Howarth C."/>
            <person name="Imamovic A."/>
            <person name="Ireland A."/>
            <person name="Larimer J."/>
            <person name="McCowan C."/>
            <person name="Murphy C."/>
            <person name="Pearson M."/>
            <person name="Poon T.W."/>
            <person name="Priest M."/>
            <person name="Roberts A."/>
            <person name="Saif S."/>
            <person name="Shea T."/>
            <person name="Sykes S."/>
            <person name="Wortman J."/>
            <person name="Nusbaum C."/>
            <person name="Birren B."/>
        </authorList>
    </citation>
    <scope>NUCLEOTIDE SEQUENCE [LARGE SCALE GENOMIC DNA]</scope>
    <source>
        <strain evidence="10">APO3</strain>
    </source>
</reference>
<dbReference type="STRING" id="112090.W4GB31"/>
<dbReference type="CDD" id="cd09141">
    <property type="entry name" value="PLDc_vPLD1_2_yPLD_like_2"/>
    <property type="match status" value="1"/>
</dbReference>
<proteinExistence type="inferred from homology"/>
<keyword evidence="4 6" id="KW-0442">Lipid degradation</keyword>
<keyword evidence="8" id="KW-0472">Membrane</keyword>
<name>W4GB31_APHAT</name>
<dbReference type="GO" id="GO:0009395">
    <property type="term" value="P:phospholipid catabolic process"/>
    <property type="evidence" value="ECO:0007669"/>
    <property type="project" value="TreeGrafter"/>
</dbReference>
<evidence type="ECO:0000256" key="4">
    <source>
        <dbReference type="ARBA" id="ARBA00022963"/>
    </source>
</evidence>
<feature type="transmembrane region" description="Helical" evidence="8">
    <location>
        <begin position="241"/>
        <end position="262"/>
    </location>
</feature>
<dbReference type="Gene3D" id="3.30.870.10">
    <property type="entry name" value="Endonuclease Chain A"/>
    <property type="match status" value="2"/>
</dbReference>
<gene>
    <name evidence="10" type="ORF">H257_09751</name>
</gene>
<evidence type="ECO:0000256" key="7">
    <source>
        <dbReference type="SAM" id="MobiDB-lite"/>
    </source>
</evidence>
<dbReference type="EMBL" id="KI913137">
    <property type="protein sequence ID" value="ETV76269.1"/>
    <property type="molecule type" value="Genomic_DNA"/>
</dbReference>
<dbReference type="VEuPathDB" id="FungiDB:H257_09751"/>
<organism evidence="10">
    <name type="scientific">Aphanomyces astaci</name>
    <name type="common">Crayfish plague agent</name>
    <dbReference type="NCBI Taxonomy" id="112090"/>
    <lineage>
        <taxon>Eukaryota</taxon>
        <taxon>Sar</taxon>
        <taxon>Stramenopiles</taxon>
        <taxon>Oomycota</taxon>
        <taxon>Saprolegniomycetes</taxon>
        <taxon>Saprolegniales</taxon>
        <taxon>Verrucalvaceae</taxon>
        <taxon>Aphanomyces</taxon>
    </lineage>
</organism>
<dbReference type="PANTHER" id="PTHR18896">
    <property type="entry name" value="PHOSPHOLIPASE D"/>
    <property type="match status" value="1"/>
</dbReference>
<dbReference type="OrthoDB" id="14911at2759"/>
<dbReference type="InterPro" id="IPR036871">
    <property type="entry name" value="PX_dom_sf"/>
</dbReference>
<comment type="similarity">
    <text evidence="6">Belongs to the phospholipase D family.</text>
</comment>
<keyword evidence="2" id="KW-0677">Repeat</keyword>
<keyword evidence="3 6" id="KW-0378">Hydrolase</keyword>
<comment type="catalytic activity">
    <reaction evidence="1 6">
        <text>a 1,2-diacyl-sn-glycero-3-phosphocholine + H2O = a 1,2-diacyl-sn-glycero-3-phosphate + choline + H(+)</text>
        <dbReference type="Rhea" id="RHEA:14445"/>
        <dbReference type="ChEBI" id="CHEBI:15354"/>
        <dbReference type="ChEBI" id="CHEBI:15377"/>
        <dbReference type="ChEBI" id="CHEBI:15378"/>
        <dbReference type="ChEBI" id="CHEBI:57643"/>
        <dbReference type="ChEBI" id="CHEBI:58608"/>
        <dbReference type="EC" id="3.1.4.4"/>
    </reaction>
</comment>
<dbReference type="RefSeq" id="XP_009834394.1">
    <property type="nucleotide sequence ID" value="XM_009836092.1"/>
</dbReference>
<evidence type="ECO:0000256" key="6">
    <source>
        <dbReference type="PIRNR" id="PIRNR009376"/>
    </source>
</evidence>
<feature type="domain" description="PLD phosphodiesterase" evidence="9">
    <location>
        <begin position="779"/>
        <end position="806"/>
    </location>
</feature>
<protein>
    <recommendedName>
        <fullName evidence="6">Phospholipase</fullName>
        <ecNumber evidence="6">3.1.4.4</ecNumber>
    </recommendedName>
</protein>
<sequence length="1084" mass="123630">MATAPAESAEDGMPRRSSSSEGSEEEYKALDSPSSVHLHDDLGFRLPGAPLVRVVNVERVDSLMYTYNMFVIELSLPDNQTWRIRTTTPRLFSLHFFLQRALRFRHVFEFPSSLLAHHTSSVVPHDVVTLVESFLTDVLSHKSLWRHPRVLAFVEYSALRFDPLAGDSLVEGWVKMRYVPSRKGTLHGRHSFIGFHFTKDNLMRVAEIAVVVSLCVIIPFGVFYSFVAASSADSVSELHTGYMVAASILSAIPGLYFVAMMYQYLLRHRRWMVVKPSSIAFFDTVRSTAPTHVVLFQPHIAISKSTLLKHGLHWMMDGLHVTTPAAIVEIDFKHKGQCQHFHEMLTKAMDACDYTTFHQHTSFAPMRPAVDTHTTNVAQHLVDGEETFAVMFEHLGRATRQIFITGWWISPHYALVRTSAQARLDSELYTVLRAAAARGVQVFVLVYREHHLVLPNDSKFAKESLQGANIHVLRHPDFVVLPQFWSHHEKIVCIDQTVAFVGGLDIALGRFDAPAHLLTDIGAMPTWTGQDYSNPRLKDFVDVQHIHEPLIDRATVPRMPWHDIHCRLEGPIALDIARHFIHRWNFTVQKKYTVLVNRTRQRRRRSEIPAILPYTHQPRTTSEGGGDVVHCQVVRSLSPWSGGVKTEKSIQQAYMDTIAAAKHFIYIENQFFVSGFDLDASVANRVVEALYARIADAHAKQETFRVMFIMPLLPCFEGAVTGADSANLRAVMHWQYMTMCRGGNSLLERVARLVPDPSAYVAFFGLRQHAILNGHVVTEQIYIHSKLMIVDDKVAIIGSANLNDRSLCGDRDSEIAVVIEDSTMEMGAFAETPTTVGRFGHHLRRRLFQEHLGMDLVDPTSDASWHQIRRLAHTNTDIYERVFQCFPTDKFPSYFHAVPEAHLHEDIRVVYENQRYAWGSGWSSEHLVFGERTEWSDAFGLPFDSFTPSSSWEVDMSDASCDDQGWQYAFSFKSFQKDKGAQRAVPLWYRWVRRRRWILLDTSRDADRHEEATVDLRQFLRRSSSRMMSTRNLNTSAPLQQGGGWVPPEVEELSHVQGQLVEFPLQFLRDCDLRPLILPKNIFI</sequence>
<feature type="region of interest" description="Disordered" evidence="7">
    <location>
        <begin position="1"/>
        <end position="35"/>
    </location>
</feature>
<evidence type="ECO:0000256" key="5">
    <source>
        <dbReference type="ARBA" id="ARBA00023098"/>
    </source>
</evidence>
<keyword evidence="5" id="KW-0443">Lipid metabolism</keyword>
<dbReference type="PROSITE" id="PS50035">
    <property type="entry name" value="PLD"/>
    <property type="match status" value="2"/>
</dbReference>
<dbReference type="SUPFAM" id="SSF56024">
    <property type="entry name" value="Phospholipase D/nuclease"/>
    <property type="match status" value="2"/>
</dbReference>
<dbReference type="GO" id="GO:0035556">
    <property type="term" value="P:intracellular signal transduction"/>
    <property type="evidence" value="ECO:0007669"/>
    <property type="project" value="InterPro"/>
</dbReference>
<accession>W4GB31</accession>
<feature type="domain" description="PLD phosphodiesterase" evidence="9">
    <location>
        <begin position="483"/>
        <end position="510"/>
    </location>
</feature>
<dbReference type="InterPro" id="IPR025202">
    <property type="entry name" value="PLD-like_dom"/>
</dbReference>
<dbReference type="SUPFAM" id="SSF64268">
    <property type="entry name" value="PX domain"/>
    <property type="match status" value="1"/>
</dbReference>
<evidence type="ECO:0000259" key="9">
    <source>
        <dbReference type="PROSITE" id="PS50035"/>
    </source>
</evidence>
<dbReference type="GO" id="GO:0035091">
    <property type="term" value="F:phosphatidylinositol binding"/>
    <property type="evidence" value="ECO:0007669"/>
    <property type="project" value="InterPro"/>
</dbReference>
<dbReference type="InterPro" id="IPR016555">
    <property type="entry name" value="PLipase_D_euk"/>
</dbReference>
<dbReference type="EMBL" id="KI913137">
    <property type="protein sequence ID" value="ETV76270.1"/>
    <property type="molecule type" value="Genomic_DNA"/>
</dbReference>
<evidence type="ECO:0000313" key="10">
    <source>
        <dbReference type="EMBL" id="ETV76269.1"/>
    </source>
</evidence>
<dbReference type="CDD" id="cd06093">
    <property type="entry name" value="PX_domain"/>
    <property type="match status" value="1"/>
</dbReference>
<dbReference type="GO" id="GO:0004630">
    <property type="term" value="F:phospholipase D activity"/>
    <property type="evidence" value="ECO:0007669"/>
    <property type="project" value="UniProtKB-UniRule"/>
</dbReference>
<dbReference type="InterPro" id="IPR001736">
    <property type="entry name" value="PLipase_D/transphosphatidylase"/>
</dbReference>
<dbReference type="EC" id="3.1.4.4" evidence="6"/>
<evidence type="ECO:0000256" key="3">
    <source>
        <dbReference type="ARBA" id="ARBA00022801"/>
    </source>
</evidence>
<feature type="transmembrane region" description="Helical" evidence="8">
    <location>
        <begin position="208"/>
        <end position="229"/>
    </location>
</feature>
<keyword evidence="8" id="KW-1133">Transmembrane helix</keyword>
<dbReference type="GeneID" id="20811747"/>